<evidence type="ECO:0000256" key="6">
    <source>
        <dbReference type="ARBA" id="ARBA00023136"/>
    </source>
</evidence>
<keyword evidence="5 7" id="KW-1133">Transmembrane helix</keyword>
<proteinExistence type="inferred from homology"/>
<comment type="similarity">
    <text evidence="2">Belongs to the peptide transporter carbon starvation (CstA) (TC 2.A.114) family.</text>
</comment>
<dbReference type="Proteomes" id="UP000228886">
    <property type="component" value="Unassembled WGS sequence"/>
</dbReference>
<dbReference type="Pfam" id="PF02554">
    <property type="entry name" value="CstA"/>
    <property type="match status" value="2"/>
</dbReference>
<dbReference type="GO" id="GO:0005886">
    <property type="term" value="C:plasma membrane"/>
    <property type="evidence" value="ECO:0007669"/>
    <property type="project" value="UniProtKB-SubCell"/>
</dbReference>
<feature type="transmembrane region" description="Helical" evidence="7">
    <location>
        <begin position="131"/>
        <end position="156"/>
    </location>
</feature>
<dbReference type="InterPro" id="IPR051605">
    <property type="entry name" value="CstA"/>
</dbReference>
<dbReference type="GO" id="GO:0009267">
    <property type="term" value="P:cellular response to starvation"/>
    <property type="evidence" value="ECO:0007669"/>
    <property type="project" value="InterPro"/>
</dbReference>
<feature type="transmembrane region" description="Helical" evidence="7">
    <location>
        <begin position="323"/>
        <end position="346"/>
    </location>
</feature>
<keyword evidence="6 7" id="KW-0472">Membrane</keyword>
<dbReference type="PANTHER" id="PTHR30252">
    <property type="entry name" value="INNER MEMBRANE PEPTIDE TRANSPORTER"/>
    <property type="match status" value="1"/>
</dbReference>
<feature type="domain" description="CstA N-terminal" evidence="8">
    <location>
        <begin position="2"/>
        <end position="341"/>
    </location>
</feature>
<feature type="transmembrane region" description="Helical" evidence="7">
    <location>
        <begin position="219"/>
        <end position="239"/>
    </location>
</feature>
<feature type="transmembrane region" description="Helical" evidence="7">
    <location>
        <begin position="381"/>
        <end position="402"/>
    </location>
</feature>
<organism evidence="9 10">
    <name type="scientific">bacterium (Candidatus Ratteibacteria) CG01_land_8_20_14_3_00_40_19</name>
    <dbReference type="NCBI Taxonomy" id="2014290"/>
    <lineage>
        <taxon>Bacteria</taxon>
        <taxon>Candidatus Ratteibacteria</taxon>
    </lineage>
</organism>
<keyword evidence="3" id="KW-1003">Cell membrane</keyword>
<feature type="transmembrane region" description="Helical" evidence="7">
    <location>
        <begin position="244"/>
        <end position="263"/>
    </location>
</feature>
<evidence type="ECO:0000256" key="1">
    <source>
        <dbReference type="ARBA" id="ARBA00004651"/>
    </source>
</evidence>
<feature type="transmembrane region" description="Helical" evidence="7">
    <location>
        <begin position="457"/>
        <end position="476"/>
    </location>
</feature>
<dbReference type="EMBL" id="PETL01000194">
    <property type="protein sequence ID" value="PIV64095.1"/>
    <property type="molecule type" value="Genomic_DNA"/>
</dbReference>
<accession>A0A2M7E8R5</accession>
<gene>
    <name evidence="9" type="ORF">COS11_03965</name>
</gene>
<protein>
    <submittedName>
        <fullName evidence="9">Carbon starvation protein A</fullName>
    </submittedName>
</protein>
<dbReference type="InterPro" id="IPR003706">
    <property type="entry name" value="CstA_N"/>
</dbReference>
<evidence type="ECO:0000313" key="9">
    <source>
        <dbReference type="EMBL" id="PIV64095.1"/>
    </source>
</evidence>
<evidence type="ECO:0000259" key="8">
    <source>
        <dbReference type="Pfam" id="PF02554"/>
    </source>
</evidence>
<evidence type="ECO:0000313" key="10">
    <source>
        <dbReference type="Proteomes" id="UP000228886"/>
    </source>
</evidence>
<feature type="transmembrane region" description="Helical" evidence="7">
    <location>
        <begin position="483"/>
        <end position="501"/>
    </location>
</feature>
<evidence type="ECO:0000256" key="4">
    <source>
        <dbReference type="ARBA" id="ARBA00022692"/>
    </source>
</evidence>
<name>A0A2M7E8R5_9BACT</name>
<feature type="transmembrane region" description="Helical" evidence="7">
    <location>
        <begin position="430"/>
        <end position="451"/>
    </location>
</feature>
<dbReference type="PANTHER" id="PTHR30252:SF0">
    <property type="entry name" value="PEPTIDE TRANSPORTER CSTA"/>
    <property type="match status" value="1"/>
</dbReference>
<feature type="transmembrane region" description="Helical" evidence="7">
    <location>
        <begin position="162"/>
        <end position="181"/>
    </location>
</feature>
<keyword evidence="4 7" id="KW-0812">Transmembrane</keyword>
<evidence type="ECO:0000256" key="3">
    <source>
        <dbReference type="ARBA" id="ARBA00022475"/>
    </source>
</evidence>
<feature type="transmembrane region" description="Helical" evidence="7">
    <location>
        <begin position="283"/>
        <end position="303"/>
    </location>
</feature>
<evidence type="ECO:0000256" key="5">
    <source>
        <dbReference type="ARBA" id="ARBA00022989"/>
    </source>
</evidence>
<evidence type="ECO:0000256" key="2">
    <source>
        <dbReference type="ARBA" id="ARBA00007755"/>
    </source>
</evidence>
<reference evidence="10" key="1">
    <citation type="submission" date="2017-09" db="EMBL/GenBank/DDBJ databases">
        <title>Depth-based differentiation of microbial function through sediment-hosted aquifers and enrichment of novel symbionts in the deep terrestrial subsurface.</title>
        <authorList>
            <person name="Probst A.J."/>
            <person name="Ladd B."/>
            <person name="Jarett J.K."/>
            <person name="Geller-Mcgrath D.E."/>
            <person name="Sieber C.M.K."/>
            <person name="Emerson J.B."/>
            <person name="Anantharaman K."/>
            <person name="Thomas B.C."/>
            <person name="Malmstrom R."/>
            <person name="Stieglmeier M."/>
            <person name="Klingl A."/>
            <person name="Woyke T."/>
            <person name="Ryan C.M."/>
            <person name="Banfield J.F."/>
        </authorList>
    </citation>
    <scope>NUCLEOTIDE SEQUENCE [LARGE SCALE GENOMIC DNA]</scope>
</reference>
<feature type="transmembrane region" description="Helical" evidence="7">
    <location>
        <begin position="188"/>
        <end position="207"/>
    </location>
</feature>
<comment type="caution">
    <text evidence="9">The sequence shown here is derived from an EMBL/GenBank/DDBJ whole genome shotgun (WGS) entry which is preliminary data.</text>
</comment>
<feature type="transmembrane region" description="Helical" evidence="7">
    <location>
        <begin position="62"/>
        <end position="82"/>
    </location>
</feature>
<feature type="transmembrane region" description="Helical" evidence="7">
    <location>
        <begin position="6"/>
        <end position="22"/>
    </location>
</feature>
<feature type="domain" description="CstA N-terminal" evidence="8">
    <location>
        <begin position="360"/>
        <end position="498"/>
    </location>
</feature>
<feature type="transmembrane region" description="Helical" evidence="7">
    <location>
        <begin position="88"/>
        <end position="110"/>
    </location>
</feature>
<dbReference type="AlphaFoldDB" id="A0A2M7E8R5"/>
<sequence length="544" mass="59566">MNSLWIGAISLLLFFLGYKFYGRIAERLWQIDPERKTPAIEREDGIDYVPAKNWLILFGHHFASIAGAGPIIGPVIACAIWGWLPAVIWIVLGSIFLGGIHDFSSLFISIRHGGKSIGDIAESVVNYRTKIIFSLFLWLSLILVVTVFAAVGAQTLAAQPKIVVPTFGLIFDAILLSLMIYKWNLNQVVSTVIGVLILFGLIILGYYFPLSIPGGARNWIKILLLYAFIASIIPVNILLQPRDYLSAFILFFGLFFGYLGLILTHPVIHTPAYIAWKGTGGALWPMLGVIIACGAISGFHSLIASGTTAKQLSNEKDARKIGYGAMIAEGVLAVLAVLAVSAGLYWSKASGHLNLIYPEIIKNEGWIVAFGKGYGELIKPIFGVLGALIGMIMLNAFVVTTLDSATRITRYISEELFGEGLRIKLFRNRYLSTLVIVALAGWLALGNWQAIWPVFGAANQLVAALVLLIISLYLLIKNKPTRYTLIPGLFMLATTILALVYEANTFFRSGKLLLGVVAIILLILTFFIVGESISVICKKRKVMV</sequence>
<comment type="subcellular location">
    <subcellularLocation>
        <location evidence="1">Cell membrane</location>
        <topology evidence="1">Multi-pass membrane protein</topology>
    </subcellularLocation>
</comment>
<evidence type="ECO:0000256" key="7">
    <source>
        <dbReference type="SAM" id="Phobius"/>
    </source>
</evidence>
<feature type="transmembrane region" description="Helical" evidence="7">
    <location>
        <begin position="513"/>
        <end position="537"/>
    </location>
</feature>